<organism evidence="10 11">
    <name type="scientific">Cellulomonas cellasea</name>
    <dbReference type="NCBI Taxonomy" id="43670"/>
    <lineage>
        <taxon>Bacteria</taxon>
        <taxon>Bacillati</taxon>
        <taxon>Actinomycetota</taxon>
        <taxon>Actinomycetes</taxon>
        <taxon>Micrococcales</taxon>
        <taxon>Cellulomonadaceae</taxon>
        <taxon>Cellulomonas</taxon>
    </lineage>
</organism>
<name>A0A4Y3KU52_9CELL</name>
<evidence type="ECO:0000256" key="7">
    <source>
        <dbReference type="ARBA" id="ARBA00023306"/>
    </source>
</evidence>
<evidence type="ECO:0000256" key="9">
    <source>
        <dbReference type="SAM" id="MobiDB-lite"/>
    </source>
</evidence>
<dbReference type="GO" id="GO:0051301">
    <property type="term" value="P:cell division"/>
    <property type="evidence" value="ECO:0007669"/>
    <property type="project" value="UniProtKB-KW"/>
</dbReference>
<evidence type="ECO:0000256" key="3">
    <source>
        <dbReference type="ARBA" id="ARBA00018787"/>
    </source>
</evidence>
<evidence type="ECO:0000256" key="6">
    <source>
        <dbReference type="ARBA" id="ARBA00023054"/>
    </source>
</evidence>
<evidence type="ECO:0000313" key="11">
    <source>
        <dbReference type="Proteomes" id="UP000317046"/>
    </source>
</evidence>
<evidence type="ECO:0000256" key="1">
    <source>
        <dbReference type="ARBA" id="ARBA00004496"/>
    </source>
</evidence>
<comment type="caution">
    <text evidence="10">The sequence shown here is derived from an EMBL/GenBank/DDBJ whole genome shotgun (WGS) entry which is preliminary data.</text>
</comment>
<dbReference type="PANTHER" id="PTHR35794">
    <property type="entry name" value="CELL DIVISION PROTEIN DIVIVA"/>
    <property type="match status" value="1"/>
</dbReference>
<keyword evidence="7" id="KW-0131">Cell cycle</keyword>
<dbReference type="PANTHER" id="PTHR35794:SF2">
    <property type="entry name" value="CELL DIVISION PROTEIN DIVIVA"/>
    <property type="match status" value="1"/>
</dbReference>
<dbReference type="GO" id="GO:0005737">
    <property type="term" value="C:cytoplasm"/>
    <property type="evidence" value="ECO:0007669"/>
    <property type="project" value="UniProtKB-SubCell"/>
</dbReference>
<dbReference type="InterPro" id="IPR007793">
    <property type="entry name" value="DivIVA_fam"/>
</dbReference>
<proteinExistence type="inferred from homology"/>
<protein>
    <recommendedName>
        <fullName evidence="3">Cell wall synthesis protein Wag31</fullName>
    </recommendedName>
    <alternativeName>
        <fullName evidence="8">Antigen 84</fullName>
    </alternativeName>
</protein>
<feature type="region of interest" description="Disordered" evidence="9">
    <location>
        <begin position="90"/>
        <end position="118"/>
    </location>
</feature>
<sequence length="215" mass="23637">MTLSAGDVREVRFTRTSFREGYDPDEVDAFLERVATTLGAFAAGRPPEAPLTPEHVEAVRFRPTKFREGYDQDEVDDFLDLVAEALAEAARSAHESAPGQPGQHRLHGEHAQPGPRGPRTVLEAYAAARGIDAATLRASVPPVTRRGSGYVTADVDAFLERAARALEDRRRGVLPELTAHEVRTVRFRAAGWRAERYDHETIDALLDRVEAALTG</sequence>
<dbReference type="Proteomes" id="UP000317046">
    <property type="component" value="Unassembled WGS sequence"/>
</dbReference>
<comment type="similarity">
    <text evidence="2">Belongs to the DivIVA family.</text>
</comment>
<dbReference type="InterPro" id="IPR019933">
    <property type="entry name" value="DivIVA_domain"/>
</dbReference>
<accession>A0A4Y3KU52</accession>
<dbReference type="EMBL" id="BJLR01000004">
    <property type="protein sequence ID" value="GEA86480.1"/>
    <property type="molecule type" value="Genomic_DNA"/>
</dbReference>
<keyword evidence="6" id="KW-0175">Coiled coil</keyword>
<keyword evidence="11" id="KW-1185">Reference proteome</keyword>
<gene>
    <name evidence="10" type="ORF">CCE01nite_04290</name>
</gene>
<dbReference type="AlphaFoldDB" id="A0A4Y3KU52"/>
<keyword evidence="4" id="KW-0963">Cytoplasm</keyword>
<evidence type="ECO:0000256" key="2">
    <source>
        <dbReference type="ARBA" id="ARBA00009008"/>
    </source>
</evidence>
<evidence type="ECO:0000256" key="5">
    <source>
        <dbReference type="ARBA" id="ARBA00022618"/>
    </source>
</evidence>
<dbReference type="RefSeq" id="WP_170223928.1">
    <property type="nucleotide sequence ID" value="NZ_BJLR01000004.1"/>
</dbReference>
<comment type="subcellular location">
    <subcellularLocation>
        <location evidence="1">Cytoplasm</location>
    </subcellularLocation>
</comment>
<evidence type="ECO:0000256" key="4">
    <source>
        <dbReference type="ARBA" id="ARBA00022490"/>
    </source>
</evidence>
<keyword evidence="5" id="KW-0132">Cell division</keyword>
<dbReference type="NCBIfam" id="TIGR03544">
    <property type="entry name" value="DivI1A_domain"/>
    <property type="match status" value="2"/>
</dbReference>
<dbReference type="Gene3D" id="6.10.250.660">
    <property type="match status" value="2"/>
</dbReference>
<evidence type="ECO:0000256" key="8">
    <source>
        <dbReference type="ARBA" id="ARBA00031737"/>
    </source>
</evidence>
<reference evidence="10" key="1">
    <citation type="submission" date="2019-06" db="EMBL/GenBank/DDBJ databases">
        <title>Whole genome shotgun sequence of Cellulomonas cellasea NBRC 3753.</title>
        <authorList>
            <person name="Hosoyama A."/>
            <person name="Uohara A."/>
            <person name="Ohji S."/>
            <person name="Ichikawa N."/>
        </authorList>
    </citation>
    <scope>NUCLEOTIDE SEQUENCE [LARGE SCALE GENOMIC DNA]</scope>
    <source>
        <strain evidence="10">NBRC 3753</strain>
    </source>
</reference>
<evidence type="ECO:0000313" key="10">
    <source>
        <dbReference type="EMBL" id="GEA86480.1"/>
    </source>
</evidence>